<dbReference type="EMBL" id="CP136920">
    <property type="protein sequence ID" value="WOO42675.1"/>
    <property type="molecule type" value="Genomic_DNA"/>
</dbReference>
<keyword evidence="4" id="KW-1185">Reference proteome</keyword>
<feature type="chain" id="PRO_5042997215" description="PEP-CTERM protein-sorting domain-containing protein" evidence="2">
    <location>
        <begin position="25"/>
        <end position="110"/>
    </location>
</feature>
<protein>
    <recommendedName>
        <fullName evidence="5">PEP-CTERM protein-sorting domain-containing protein</fullName>
    </recommendedName>
</protein>
<organism evidence="3 4">
    <name type="scientific">Rubellicoccus peritrichatus</name>
    <dbReference type="NCBI Taxonomy" id="3080537"/>
    <lineage>
        <taxon>Bacteria</taxon>
        <taxon>Pseudomonadati</taxon>
        <taxon>Verrucomicrobiota</taxon>
        <taxon>Opitutia</taxon>
        <taxon>Puniceicoccales</taxon>
        <taxon>Cerasicoccaceae</taxon>
        <taxon>Rubellicoccus</taxon>
    </lineage>
</organism>
<gene>
    <name evidence="3" type="ORF">RZN69_06190</name>
</gene>
<dbReference type="AlphaFoldDB" id="A0AAQ3QXA3"/>
<dbReference type="KEGG" id="puo:RZN69_06190"/>
<evidence type="ECO:0000313" key="4">
    <source>
        <dbReference type="Proteomes" id="UP001304300"/>
    </source>
</evidence>
<feature type="signal peptide" evidence="2">
    <location>
        <begin position="1"/>
        <end position="24"/>
    </location>
</feature>
<name>A0AAQ3QXA3_9BACT</name>
<dbReference type="RefSeq" id="WP_317835200.1">
    <property type="nucleotide sequence ID" value="NZ_CP136920.1"/>
</dbReference>
<evidence type="ECO:0008006" key="5">
    <source>
        <dbReference type="Google" id="ProtNLM"/>
    </source>
</evidence>
<evidence type="ECO:0000313" key="3">
    <source>
        <dbReference type="EMBL" id="WOO42675.1"/>
    </source>
</evidence>
<accession>A0AAQ3QXA3</accession>
<evidence type="ECO:0000256" key="2">
    <source>
        <dbReference type="SAM" id="SignalP"/>
    </source>
</evidence>
<keyword evidence="1" id="KW-0472">Membrane</keyword>
<dbReference type="Proteomes" id="UP001304300">
    <property type="component" value="Chromosome"/>
</dbReference>
<proteinExistence type="predicted"/>
<keyword evidence="1" id="KW-0812">Transmembrane</keyword>
<keyword evidence="2" id="KW-0732">Signal</keyword>
<sequence length="110" mass="11880">MSAFTPLLSFVIIFCILLSSWAQAGTTAVGKNQTVELANQQTVEGFVAGRLLLDDKVKDDIASKPITVELIPEPQIYAFATGLIVIGFVGIRKSYRQRAKLKANKGLASP</sequence>
<feature type="transmembrane region" description="Helical" evidence="1">
    <location>
        <begin position="76"/>
        <end position="95"/>
    </location>
</feature>
<reference evidence="3 4" key="1">
    <citation type="submission" date="2023-10" db="EMBL/GenBank/DDBJ databases">
        <title>Rubellicoccus peritrichatus gen. nov., sp. nov., isolated from an algae of coral reef tank.</title>
        <authorList>
            <person name="Luo J."/>
        </authorList>
    </citation>
    <scope>NUCLEOTIDE SEQUENCE [LARGE SCALE GENOMIC DNA]</scope>
    <source>
        <strain evidence="3 4">CR14</strain>
    </source>
</reference>
<evidence type="ECO:0000256" key="1">
    <source>
        <dbReference type="SAM" id="Phobius"/>
    </source>
</evidence>
<keyword evidence="1" id="KW-1133">Transmembrane helix</keyword>